<dbReference type="Gene3D" id="1.10.600.10">
    <property type="entry name" value="Farnesyl Diphosphate Synthase"/>
    <property type="match status" value="1"/>
</dbReference>
<gene>
    <name evidence="1" type="ORF">JAN5088_03380</name>
</gene>
<accession>A0A0M6XXD8</accession>
<evidence type="ECO:0000313" key="2">
    <source>
        <dbReference type="Proteomes" id="UP000048908"/>
    </source>
</evidence>
<dbReference type="GO" id="GO:0016765">
    <property type="term" value="F:transferase activity, transferring alkyl or aryl (other than methyl) groups"/>
    <property type="evidence" value="ECO:0007669"/>
    <property type="project" value="UniProtKB-ARBA"/>
</dbReference>
<dbReference type="STRING" id="282197.SAMN04488517_11262"/>
<name>A0A0M6XXD8_9RHOB</name>
<dbReference type="Proteomes" id="UP000048908">
    <property type="component" value="Unassembled WGS sequence"/>
</dbReference>
<evidence type="ECO:0000313" key="1">
    <source>
        <dbReference type="EMBL" id="CTQ34584.1"/>
    </source>
</evidence>
<dbReference type="OrthoDB" id="9807580at2"/>
<dbReference type="SFLD" id="SFLDS00005">
    <property type="entry name" value="Isoprenoid_Synthase_Type_I"/>
    <property type="match status" value="1"/>
</dbReference>
<dbReference type="InterPro" id="IPR008949">
    <property type="entry name" value="Isoprenoid_synthase_dom_sf"/>
</dbReference>
<dbReference type="AlphaFoldDB" id="A0A0M6XXD8"/>
<dbReference type="SUPFAM" id="SSF48576">
    <property type="entry name" value="Terpenoid synthases"/>
    <property type="match status" value="1"/>
</dbReference>
<dbReference type="InterPro" id="IPR002060">
    <property type="entry name" value="Squ/phyt_synthse"/>
</dbReference>
<dbReference type="SFLD" id="SFLDG01018">
    <property type="entry name" value="Squalene/Phytoene_Synthase_Lik"/>
    <property type="match status" value="1"/>
</dbReference>
<dbReference type="Pfam" id="PF00494">
    <property type="entry name" value="SQS_PSY"/>
    <property type="match status" value="1"/>
</dbReference>
<proteinExistence type="predicted"/>
<dbReference type="PANTHER" id="PTHR31480">
    <property type="entry name" value="BIFUNCTIONAL LYCOPENE CYCLASE/PHYTOENE SYNTHASE"/>
    <property type="match status" value="1"/>
</dbReference>
<reference evidence="1 2" key="1">
    <citation type="submission" date="2015-07" db="EMBL/GenBank/DDBJ databases">
        <authorList>
            <person name="Noorani M."/>
        </authorList>
    </citation>
    <scope>NUCLEOTIDE SEQUENCE [LARGE SCALE GENOMIC DNA]</scope>
    <source>
        <strain evidence="1 2">CECT 5088</strain>
    </source>
</reference>
<keyword evidence="2" id="KW-1185">Reference proteome</keyword>
<dbReference type="EMBL" id="CXPG01000023">
    <property type="protein sequence ID" value="CTQ34584.1"/>
    <property type="molecule type" value="Genomic_DNA"/>
</dbReference>
<dbReference type="RefSeq" id="WP_055683954.1">
    <property type="nucleotide sequence ID" value="NZ_CXPG01000023.1"/>
</dbReference>
<protein>
    <submittedName>
        <fullName evidence="1">Squalene synthase HpnC</fullName>
    </submittedName>
</protein>
<organism evidence="1 2">
    <name type="scientific">Jannaschia rubra</name>
    <dbReference type="NCBI Taxonomy" id="282197"/>
    <lineage>
        <taxon>Bacteria</taxon>
        <taxon>Pseudomonadati</taxon>
        <taxon>Pseudomonadota</taxon>
        <taxon>Alphaproteobacteria</taxon>
        <taxon>Rhodobacterales</taxon>
        <taxon>Roseobacteraceae</taxon>
        <taxon>Jannaschia</taxon>
    </lineage>
</organism>
<sequence length="278" mass="30237">MGETVADRIRDAGTENFPVASRLLTGRKRGAVMAFYRYARAADNVADDADLAAAVKLSELDAFEAGLDGDPDGRPEALALRSALADRPEALAEARRLLGAFRQDARGACYATWDDLRAYCAMSADPVGRFLLALHGEDRRVAALSDPLCTALQVLNHLQDLAEDRARLGRVYLPADWLEEAGARPEDLSEPRLTPELSRVVTRTLDTCATLLNRAAPLPGAIRSRGLRGQAAATLWLARRLCQRLRRGDPLARRVALSRADVLRAGAVGLTHAARRPR</sequence>